<keyword evidence="1" id="KW-0547">Nucleotide-binding</keyword>
<organism evidence="3 4">
    <name type="scientific">Hucho hucho</name>
    <name type="common">huchen</name>
    <dbReference type="NCBI Taxonomy" id="62062"/>
    <lineage>
        <taxon>Eukaryota</taxon>
        <taxon>Metazoa</taxon>
        <taxon>Chordata</taxon>
        <taxon>Craniata</taxon>
        <taxon>Vertebrata</taxon>
        <taxon>Euteleostomi</taxon>
        <taxon>Actinopterygii</taxon>
        <taxon>Neopterygii</taxon>
        <taxon>Teleostei</taxon>
        <taxon>Protacanthopterygii</taxon>
        <taxon>Salmoniformes</taxon>
        <taxon>Salmonidae</taxon>
        <taxon>Salmoninae</taxon>
        <taxon>Hucho</taxon>
    </lineage>
</organism>
<name>A0A4W5QS59_9TELE</name>
<dbReference type="GO" id="GO:0004016">
    <property type="term" value="F:adenylate cyclase activity"/>
    <property type="evidence" value="ECO:0007669"/>
    <property type="project" value="TreeGrafter"/>
</dbReference>
<reference evidence="3" key="2">
    <citation type="submission" date="2025-08" db="UniProtKB">
        <authorList>
            <consortium name="Ensembl"/>
        </authorList>
    </citation>
    <scope>IDENTIFICATION</scope>
</reference>
<evidence type="ECO:0000256" key="1">
    <source>
        <dbReference type="ARBA" id="ARBA00022741"/>
    </source>
</evidence>
<sequence>MLIKQNLISRTVGKAPMSVEREEGYPLLGREKEIEVYSSMLKGFLEARAAGHKNYNVLIYEGPIGYGKSRLLAEVVYRTAKDGVRLVPDVRSGPRSGLSNYNGHCHAKCTNRSDTRLV</sequence>
<reference evidence="4" key="1">
    <citation type="submission" date="2018-06" db="EMBL/GenBank/DDBJ databases">
        <title>Genome assembly of Danube salmon.</title>
        <authorList>
            <person name="Macqueen D.J."/>
            <person name="Gundappa M.K."/>
        </authorList>
    </citation>
    <scope>NUCLEOTIDE SEQUENCE [LARGE SCALE GENOMIC DNA]</scope>
</reference>
<proteinExistence type="predicted"/>
<dbReference type="GO" id="GO:0005524">
    <property type="term" value="F:ATP binding"/>
    <property type="evidence" value="ECO:0007669"/>
    <property type="project" value="UniProtKB-KW"/>
</dbReference>
<evidence type="ECO:0000313" key="4">
    <source>
        <dbReference type="Proteomes" id="UP000314982"/>
    </source>
</evidence>
<protein>
    <submittedName>
        <fullName evidence="3">Uncharacterized protein</fullName>
    </submittedName>
</protein>
<dbReference type="GO" id="GO:0005737">
    <property type="term" value="C:cytoplasm"/>
    <property type="evidence" value="ECO:0007669"/>
    <property type="project" value="TreeGrafter"/>
</dbReference>
<keyword evidence="4" id="KW-1185">Reference proteome</keyword>
<dbReference type="Proteomes" id="UP000314982">
    <property type="component" value="Unassembled WGS sequence"/>
</dbReference>
<accession>A0A4W5QS59</accession>
<dbReference type="AlphaFoldDB" id="A0A4W5QS59"/>
<dbReference type="Ensembl" id="ENSHHUT00000081619.1">
    <property type="protein sequence ID" value="ENSHHUP00000079072.1"/>
    <property type="gene ID" value="ENSHHUG00000046125.1"/>
</dbReference>
<evidence type="ECO:0000256" key="2">
    <source>
        <dbReference type="ARBA" id="ARBA00022840"/>
    </source>
</evidence>
<evidence type="ECO:0000313" key="3">
    <source>
        <dbReference type="Ensembl" id="ENSHHUP00000079072.1"/>
    </source>
</evidence>
<dbReference type="PANTHER" id="PTHR16305:SF28">
    <property type="entry name" value="GUANYLATE CYCLASE DOMAIN-CONTAINING PROTEIN"/>
    <property type="match status" value="1"/>
</dbReference>
<keyword evidence="2" id="KW-0067">ATP-binding</keyword>
<dbReference type="PANTHER" id="PTHR16305">
    <property type="entry name" value="TESTICULAR SOLUBLE ADENYLYL CYCLASE"/>
    <property type="match status" value="1"/>
</dbReference>
<reference evidence="3" key="3">
    <citation type="submission" date="2025-09" db="UniProtKB">
        <authorList>
            <consortium name="Ensembl"/>
        </authorList>
    </citation>
    <scope>IDENTIFICATION</scope>
</reference>